<dbReference type="Pfam" id="PF03987">
    <property type="entry name" value="Autophagy_act_C"/>
    <property type="match status" value="1"/>
</dbReference>
<reference evidence="7 8" key="1">
    <citation type="journal article" date="2022" name="Nat. Ecol. Evol.">
        <title>A masculinizing supergene underlies an exaggerated male reproductive morph in a spider.</title>
        <authorList>
            <person name="Hendrickx F."/>
            <person name="De Corte Z."/>
            <person name="Sonet G."/>
            <person name="Van Belleghem S.M."/>
            <person name="Kostlbacher S."/>
            <person name="Vangestel C."/>
        </authorList>
    </citation>
    <scope>NUCLEOTIDE SEQUENCE [LARGE SCALE GENOMIC DNA]</scope>
    <source>
        <strain evidence="7">W744_W776</strain>
    </source>
</reference>
<dbReference type="AlphaFoldDB" id="A0AAV6VR97"/>
<keyword evidence="8" id="KW-1185">Reference proteome</keyword>
<evidence type="ECO:0000256" key="5">
    <source>
        <dbReference type="ARBA" id="ARBA00023006"/>
    </source>
</evidence>
<evidence type="ECO:0000313" key="8">
    <source>
        <dbReference type="Proteomes" id="UP000827092"/>
    </source>
</evidence>
<dbReference type="PANTHER" id="PTHR14957:SF1">
    <property type="entry name" value="UBIQUITIN-LIKE-CONJUGATING ENZYME ATG10"/>
    <property type="match status" value="1"/>
</dbReference>
<keyword evidence="3" id="KW-0808">Transferase</keyword>
<evidence type="ECO:0000313" key="7">
    <source>
        <dbReference type="EMBL" id="KAG8199392.1"/>
    </source>
</evidence>
<dbReference type="Gene3D" id="3.30.1460.50">
    <property type="match status" value="1"/>
</dbReference>
<evidence type="ECO:0000256" key="6">
    <source>
        <dbReference type="ARBA" id="ARBA00029833"/>
    </source>
</evidence>
<proteinExistence type="inferred from homology"/>
<dbReference type="GO" id="GO:0005829">
    <property type="term" value="C:cytosol"/>
    <property type="evidence" value="ECO:0007669"/>
    <property type="project" value="TreeGrafter"/>
</dbReference>
<keyword evidence="5" id="KW-0072">Autophagy</keyword>
<protein>
    <recommendedName>
        <fullName evidence="2">Ubiquitin-like-conjugating enzyme ATG10</fullName>
    </recommendedName>
    <alternativeName>
        <fullName evidence="6">Autophagy-related protein 10</fullName>
    </alternativeName>
</protein>
<dbReference type="InterPro" id="IPR007135">
    <property type="entry name" value="Atg3/Atg10"/>
</dbReference>
<evidence type="ECO:0000256" key="2">
    <source>
        <dbReference type="ARBA" id="ARBA00021099"/>
    </source>
</evidence>
<evidence type="ECO:0000256" key="3">
    <source>
        <dbReference type="ARBA" id="ARBA00022679"/>
    </source>
</evidence>
<name>A0AAV6VR97_9ARAC</name>
<evidence type="ECO:0000256" key="1">
    <source>
        <dbReference type="ARBA" id="ARBA00005696"/>
    </source>
</evidence>
<dbReference type="GO" id="GO:0061651">
    <property type="term" value="F:Atg12 conjugating enzyme activity"/>
    <property type="evidence" value="ECO:0007669"/>
    <property type="project" value="TreeGrafter"/>
</dbReference>
<comment type="caution">
    <text evidence="7">The sequence shown here is derived from an EMBL/GenBank/DDBJ whole genome shotgun (WGS) entry which is preliminary data.</text>
</comment>
<keyword evidence="4" id="KW-0833">Ubl conjugation pathway</keyword>
<dbReference type="GO" id="GO:0000422">
    <property type="term" value="P:autophagy of mitochondrion"/>
    <property type="evidence" value="ECO:0007669"/>
    <property type="project" value="TreeGrafter"/>
</dbReference>
<dbReference type="GO" id="GO:0000045">
    <property type="term" value="P:autophagosome assembly"/>
    <property type="evidence" value="ECO:0007669"/>
    <property type="project" value="TreeGrafter"/>
</dbReference>
<dbReference type="EMBL" id="JAFNEN010000027">
    <property type="protein sequence ID" value="KAG8199392.1"/>
    <property type="molecule type" value="Genomic_DNA"/>
</dbReference>
<comment type="similarity">
    <text evidence="1">Belongs to the ATG10 family.</text>
</comment>
<accession>A0AAV6VR97</accession>
<organism evidence="7 8">
    <name type="scientific">Oedothorax gibbosus</name>
    <dbReference type="NCBI Taxonomy" id="931172"/>
    <lineage>
        <taxon>Eukaryota</taxon>
        <taxon>Metazoa</taxon>
        <taxon>Ecdysozoa</taxon>
        <taxon>Arthropoda</taxon>
        <taxon>Chelicerata</taxon>
        <taxon>Arachnida</taxon>
        <taxon>Araneae</taxon>
        <taxon>Araneomorphae</taxon>
        <taxon>Entelegynae</taxon>
        <taxon>Araneoidea</taxon>
        <taxon>Linyphiidae</taxon>
        <taxon>Erigoninae</taxon>
        <taxon>Oedothorax</taxon>
    </lineage>
</organism>
<evidence type="ECO:0000256" key="4">
    <source>
        <dbReference type="ARBA" id="ARBA00022786"/>
    </source>
</evidence>
<dbReference type="Proteomes" id="UP000827092">
    <property type="component" value="Unassembled WGS sequence"/>
</dbReference>
<dbReference type="PANTHER" id="PTHR14957">
    <property type="entry name" value="UBIQUITIN-LIKE-CONJUGATING ENZYME ATG10"/>
    <property type="match status" value="1"/>
</dbReference>
<gene>
    <name evidence="7" type="ORF">JTE90_000261</name>
</gene>
<sequence length="178" mass="20546">MTLDYEKFKAQAQEFISISEKLNDAWLIRTLKNKEQEIYLEKRIVKANLETNENNTSPDQDEHIDPNLTTFVYHIVYSQSYSVPVLYFNAHFQNGKSLKLEEVWALVPNCYTTNSTTKWEMITQQEHPKLGIPCFGIHPCHTKDLVLPCSTSNYLITWLSVVGPVVGLSLPLEYAKYT</sequence>
<dbReference type="GO" id="GO:0032446">
    <property type="term" value="P:protein modification by small protein conjugation"/>
    <property type="evidence" value="ECO:0007669"/>
    <property type="project" value="TreeGrafter"/>
</dbReference>